<accession>A0A978VC66</accession>
<protein>
    <submittedName>
        <fullName evidence="1">Uncharacterized protein</fullName>
    </submittedName>
</protein>
<organism evidence="1 2">
    <name type="scientific">Ziziphus jujuba var. spinosa</name>
    <dbReference type="NCBI Taxonomy" id="714518"/>
    <lineage>
        <taxon>Eukaryota</taxon>
        <taxon>Viridiplantae</taxon>
        <taxon>Streptophyta</taxon>
        <taxon>Embryophyta</taxon>
        <taxon>Tracheophyta</taxon>
        <taxon>Spermatophyta</taxon>
        <taxon>Magnoliopsida</taxon>
        <taxon>eudicotyledons</taxon>
        <taxon>Gunneridae</taxon>
        <taxon>Pentapetalae</taxon>
        <taxon>rosids</taxon>
        <taxon>fabids</taxon>
        <taxon>Rosales</taxon>
        <taxon>Rhamnaceae</taxon>
        <taxon>Paliureae</taxon>
        <taxon>Ziziphus</taxon>
    </lineage>
</organism>
<evidence type="ECO:0000313" key="2">
    <source>
        <dbReference type="Proteomes" id="UP000813462"/>
    </source>
</evidence>
<dbReference type="SUPFAM" id="SSF51197">
    <property type="entry name" value="Clavaminate synthase-like"/>
    <property type="match status" value="1"/>
</dbReference>
<comment type="caution">
    <text evidence="1">The sequence shown here is derived from an EMBL/GenBank/DDBJ whole genome shotgun (WGS) entry which is preliminary data.</text>
</comment>
<reference evidence="1" key="1">
    <citation type="journal article" date="2021" name="Front. Plant Sci.">
        <title>Chromosome-Scale Genome Assembly for Chinese Sour Jujube and Insights Into Its Genome Evolution and Domestication Signature.</title>
        <authorList>
            <person name="Shen L.-Y."/>
            <person name="Luo H."/>
            <person name="Wang X.-L."/>
            <person name="Wang X.-M."/>
            <person name="Qiu X.-J."/>
            <person name="Liu H."/>
            <person name="Zhou S.-S."/>
            <person name="Jia K.-H."/>
            <person name="Nie S."/>
            <person name="Bao Y.-T."/>
            <person name="Zhang R.-G."/>
            <person name="Yun Q.-Z."/>
            <person name="Chai Y.-H."/>
            <person name="Lu J.-Y."/>
            <person name="Li Y."/>
            <person name="Zhao S.-W."/>
            <person name="Mao J.-F."/>
            <person name="Jia S.-G."/>
            <person name="Mao Y.-M."/>
        </authorList>
    </citation>
    <scope>NUCLEOTIDE SEQUENCE</scope>
    <source>
        <strain evidence="1">AT0</strain>
        <tissue evidence="1">Leaf</tissue>
    </source>
</reference>
<proteinExistence type="predicted"/>
<dbReference type="Proteomes" id="UP000813462">
    <property type="component" value="Unassembled WGS sequence"/>
</dbReference>
<evidence type="ECO:0000313" key="1">
    <source>
        <dbReference type="EMBL" id="KAH7527955.1"/>
    </source>
</evidence>
<dbReference type="EMBL" id="JAEACU010000005">
    <property type="protein sequence ID" value="KAH7527955.1"/>
    <property type="molecule type" value="Genomic_DNA"/>
</dbReference>
<name>A0A978VC66_ZIZJJ</name>
<gene>
    <name evidence="1" type="ORF">FEM48_Zijuj05G0020900</name>
</gene>
<sequence>MWPAGKDQFREVINPYAKLLGNFTEFALEVVFESYGARKHYASFAASNSHVIRFLKYKPIDTDNKKRHKFKVSIP</sequence>
<dbReference type="AlphaFoldDB" id="A0A978VC66"/>